<name>A0A917E1S5_9BACL</name>
<dbReference type="GO" id="GO:0005886">
    <property type="term" value="C:plasma membrane"/>
    <property type="evidence" value="ECO:0007669"/>
    <property type="project" value="UniProtKB-SubCell"/>
</dbReference>
<dbReference type="PANTHER" id="PTHR43744:SF6">
    <property type="entry name" value="ABC TRANSPORTER PERMEASE PROTEIN YESQ-RELATED"/>
    <property type="match status" value="1"/>
</dbReference>
<dbReference type="PROSITE" id="PS50928">
    <property type="entry name" value="ABC_TM1"/>
    <property type="match status" value="1"/>
</dbReference>
<dbReference type="RefSeq" id="WP_188997928.1">
    <property type="nucleotide sequence ID" value="NZ_BMHP01000006.1"/>
</dbReference>
<keyword evidence="5 7" id="KW-1133">Transmembrane helix</keyword>
<dbReference type="Proteomes" id="UP000612456">
    <property type="component" value="Unassembled WGS sequence"/>
</dbReference>
<dbReference type="Pfam" id="PF00528">
    <property type="entry name" value="BPD_transp_1"/>
    <property type="match status" value="1"/>
</dbReference>
<feature type="transmembrane region" description="Helical" evidence="7">
    <location>
        <begin position="86"/>
        <end position="109"/>
    </location>
</feature>
<sequence length="303" mass="34340">MPKVIRTVKNALLGNSERLGMLRILLIYFVLLNIVFLYLNPLFYMFSTMVKSTADLLDPTVRWIPRTIDFSFLEKAMYGMRFSETLINSLIIAGFGAIFHVISCSVAGYGFARFNFPGRNLLFGILIVCFLVPPTTLTLPLYILFSKLGLLGSPIAIIGPALFGHGIRGALFVIIFRQFFQTIPKAYEEAANIDGAGPFRIFYKLMLPLAKPAIIIVFIFSFVWHWNETYLTGLFLRGEYMPLSLALDSMWKSLEMMYATGGYDNNESMKMAGSFYVILPPILLYLVVQKWFMQGVEKSSLVE</sequence>
<evidence type="ECO:0000259" key="8">
    <source>
        <dbReference type="PROSITE" id="PS50928"/>
    </source>
</evidence>
<gene>
    <name evidence="9" type="ORF">GCM10010911_60140</name>
</gene>
<evidence type="ECO:0000256" key="4">
    <source>
        <dbReference type="ARBA" id="ARBA00022692"/>
    </source>
</evidence>
<keyword evidence="6 7" id="KW-0472">Membrane</keyword>
<protein>
    <submittedName>
        <fullName evidence="9">ABC transporter permease</fullName>
    </submittedName>
</protein>
<dbReference type="EMBL" id="BMHP01000006">
    <property type="protein sequence ID" value="GGD93478.1"/>
    <property type="molecule type" value="Genomic_DNA"/>
</dbReference>
<dbReference type="AlphaFoldDB" id="A0A917E1S5"/>
<feature type="transmembrane region" description="Helical" evidence="7">
    <location>
        <begin position="121"/>
        <end position="143"/>
    </location>
</feature>
<comment type="subcellular location">
    <subcellularLocation>
        <location evidence="1 7">Cell membrane</location>
        <topology evidence="1 7">Multi-pass membrane protein</topology>
    </subcellularLocation>
</comment>
<evidence type="ECO:0000256" key="2">
    <source>
        <dbReference type="ARBA" id="ARBA00022448"/>
    </source>
</evidence>
<feature type="transmembrane region" description="Helical" evidence="7">
    <location>
        <begin position="155"/>
        <end position="176"/>
    </location>
</feature>
<evidence type="ECO:0000256" key="1">
    <source>
        <dbReference type="ARBA" id="ARBA00004651"/>
    </source>
</evidence>
<dbReference type="PANTHER" id="PTHR43744">
    <property type="entry name" value="ABC TRANSPORTER PERMEASE PROTEIN MG189-RELATED-RELATED"/>
    <property type="match status" value="1"/>
</dbReference>
<dbReference type="CDD" id="cd06261">
    <property type="entry name" value="TM_PBP2"/>
    <property type="match status" value="1"/>
</dbReference>
<keyword evidence="4 7" id="KW-0812">Transmembrane</keyword>
<evidence type="ECO:0000256" key="6">
    <source>
        <dbReference type="ARBA" id="ARBA00023136"/>
    </source>
</evidence>
<feature type="domain" description="ABC transmembrane type-1" evidence="8">
    <location>
        <begin position="86"/>
        <end position="288"/>
    </location>
</feature>
<keyword evidence="3" id="KW-1003">Cell membrane</keyword>
<reference evidence="9" key="1">
    <citation type="journal article" date="2014" name="Int. J. Syst. Evol. Microbiol.">
        <title>Complete genome sequence of Corynebacterium casei LMG S-19264T (=DSM 44701T), isolated from a smear-ripened cheese.</title>
        <authorList>
            <consortium name="US DOE Joint Genome Institute (JGI-PGF)"/>
            <person name="Walter F."/>
            <person name="Albersmeier A."/>
            <person name="Kalinowski J."/>
            <person name="Ruckert C."/>
        </authorList>
    </citation>
    <scope>NUCLEOTIDE SEQUENCE</scope>
    <source>
        <strain evidence="9">CGMCC 1.15178</strain>
    </source>
</reference>
<feature type="transmembrane region" description="Helical" evidence="7">
    <location>
        <begin position="21"/>
        <end position="39"/>
    </location>
</feature>
<accession>A0A917E1S5</accession>
<dbReference type="InterPro" id="IPR000515">
    <property type="entry name" value="MetI-like"/>
</dbReference>
<feature type="transmembrane region" description="Helical" evidence="7">
    <location>
        <begin position="271"/>
        <end position="288"/>
    </location>
</feature>
<evidence type="ECO:0000313" key="9">
    <source>
        <dbReference type="EMBL" id="GGD93478.1"/>
    </source>
</evidence>
<evidence type="ECO:0000313" key="10">
    <source>
        <dbReference type="Proteomes" id="UP000612456"/>
    </source>
</evidence>
<dbReference type="SUPFAM" id="SSF161098">
    <property type="entry name" value="MetI-like"/>
    <property type="match status" value="1"/>
</dbReference>
<evidence type="ECO:0000256" key="5">
    <source>
        <dbReference type="ARBA" id="ARBA00022989"/>
    </source>
</evidence>
<dbReference type="InterPro" id="IPR035906">
    <property type="entry name" value="MetI-like_sf"/>
</dbReference>
<comment type="caution">
    <text evidence="9">The sequence shown here is derived from an EMBL/GenBank/DDBJ whole genome shotgun (WGS) entry which is preliminary data.</text>
</comment>
<dbReference type="GO" id="GO:0055085">
    <property type="term" value="P:transmembrane transport"/>
    <property type="evidence" value="ECO:0007669"/>
    <property type="project" value="InterPro"/>
</dbReference>
<organism evidence="9 10">
    <name type="scientific">Paenibacillus nasutitermitis</name>
    <dbReference type="NCBI Taxonomy" id="1652958"/>
    <lineage>
        <taxon>Bacteria</taxon>
        <taxon>Bacillati</taxon>
        <taxon>Bacillota</taxon>
        <taxon>Bacilli</taxon>
        <taxon>Bacillales</taxon>
        <taxon>Paenibacillaceae</taxon>
        <taxon>Paenibacillus</taxon>
    </lineage>
</organism>
<feature type="transmembrane region" description="Helical" evidence="7">
    <location>
        <begin position="209"/>
        <end position="226"/>
    </location>
</feature>
<proteinExistence type="inferred from homology"/>
<evidence type="ECO:0000256" key="3">
    <source>
        <dbReference type="ARBA" id="ARBA00022475"/>
    </source>
</evidence>
<evidence type="ECO:0000256" key="7">
    <source>
        <dbReference type="RuleBase" id="RU363032"/>
    </source>
</evidence>
<keyword evidence="10" id="KW-1185">Reference proteome</keyword>
<comment type="similarity">
    <text evidence="7">Belongs to the binding-protein-dependent transport system permease family.</text>
</comment>
<keyword evidence="2 7" id="KW-0813">Transport</keyword>
<dbReference type="Gene3D" id="1.10.3720.10">
    <property type="entry name" value="MetI-like"/>
    <property type="match status" value="1"/>
</dbReference>
<reference evidence="9" key="2">
    <citation type="submission" date="2020-09" db="EMBL/GenBank/DDBJ databases">
        <authorList>
            <person name="Sun Q."/>
            <person name="Zhou Y."/>
        </authorList>
    </citation>
    <scope>NUCLEOTIDE SEQUENCE</scope>
    <source>
        <strain evidence="9">CGMCC 1.15178</strain>
    </source>
</reference>